<dbReference type="SUPFAM" id="SSF52540">
    <property type="entry name" value="P-loop containing nucleoside triphosphate hydrolases"/>
    <property type="match status" value="1"/>
</dbReference>
<organism evidence="9 10">
    <name type="scientific">Kribbella sancticallisti</name>
    <dbReference type="NCBI Taxonomy" id="460087"/>
    <lineage>
        <taxon>Bacteria</taxon>
        <taxon>Bacillati</taxon>
        <taxon>Actinomycetota</taxon>
        <taxon>Actinomycetes</taxon>
        <taxon>Propionibacteriales</taxon>
        <taxon>Kribbellaceae</taxon>
        <taxon>Kribbella</taxon>
    </lineage>
</organism>
<evidence type="ECO:0000313" key="10">
    <source>
        <dbReference type="Proteomes" id="UP001500393"/>
    </source>
</evidence>
<name>A0ABP4Q536_9ACTN</name>
<dbReference type="InterPro" id="IPR010488">
    <property type="entry name" value="Zeta_toxin_domain"/>
</dbReference>
<dbReference type="RefSeq" id="WP_344219222.1">
    <property type="nucleotide sequence ID" value="NZ_BAAAOS010000044.1"/>
</dbReference>
<protein>
    <recommendedName>
        <fullName evidence="5">UDP-N-acetylglucosamine kinase</fullName>
        <ecNumber evidence="2">2.7.1.176</ecNumber>
    </recommendedName>
    <alternativeName>
        <fullName evidence="5">UDP-N-acetylglucosamine kinase</fullName>
    </alternativeName>
</protein>
<comment type="similarity">
    <text evidence="1">Belongs to the zeta toxin family.</text>
</comment>
<evidence type="ECO:0000256" key="4">
    <source>
        <dbReference type="ARBA" id="ARBA00022840"/>
    </source>
</evidence>
<keyword evidence="3" id="KW-0547">Nucleotide-binding</keyword>
<evidence type="ECO:0000256" key="3">
    <source>
        <dbReference type="ARBA" id="ARBA00022741"/>
    </source>
</evidence>
<evidence type="ECO:0000256" key="2">
    <source>
        <dbReference type="ARBA" id="ARBA00011963"/>
    </source>
</evidence>
<evidence type="ECO:0000256" key="5">
    <source>
        <dbReference type="ARBA" id="ARBA00032897"/>
    </source>
</evidence>
<evidence type="ECO:0000256" key="1">
    <source>
        <dbReference type="ARBA" id="ARBA00009104"/>
    </source>
</evidence>
<feature type="domain" description="Zeta toxin" evidence="8">
    <location>
        <begin position="36"/>
        <end position="223"/>
    </location>
</feature>
<dbReference type="InterPro" id="IPR027417">
    <property type="entry name" value="P-loop_NTPase"/>
</dbReference>
<gene>
    <name evidence="9" type="ORF">GCM10009789_56900</name>
</gene>
<dbReference type="EC" id="2.7.1.176" evidence="2"/>
<reference evidence="10" key="1">
    <citation type="journal article" date="2019" name="Int. J. Syst. Evol. Microbiol.">
        <title>The Global Catalogue of Microorganisms (GCM) 10K type strain sequencing project: providing services to taxonomists for standard genome sequencing and annotation.</title>
        <authorList>
            <consortium name="The Broad Institute Genomics Platform"/>
            <consortium name="The Broad Institute Genome Sequencing Center for Infectious Disease"/>
            <person name="Wu L."/>
            <person name="Ma J."/>
        </authorList>
    </citation>
    <scope>NUCLEOTIDE SEQUENCE [LARGE SCALE GENOMIC DNA]</scope>
    <source>
        <strain evidence="10">JCM 14969</strain>
    </source>
</reference>
<evidence type="ECO:0000256" key="6">
    <source>
        <dbReference type="ARBA" id="ARBA00048178"/>
    </source>
</evidence>
<dbReference type="Proteomes" id="UP001500393">
    <property type="component" value="Unassembled WGS sequence"/>
</dbReference>
<dbReference type="Pfam" id="PF06414">
    <property type="entry name" value="Zeta_toxin"/>
    <property type="match status" value="1"/>
</dbReference>
<keyword evidence="4" id="KW-0067">ATP-binding</keyword>
<comment type="caution">
    <text evidence="9">The sequence shown here is derived from an EMBL/GenBank/DDBJ whole genome shotgun (WGS) entry which is preliminary data.</text>
</comment>
<evidence type="ECO:0000313" key="9">
    <source>
        <dbReference type="EMBL" id="GAA1595523.1"/>
    </source>
</evidence>
<proteinExistence type="inferred from homology"/>
<evidence type="ECO:0000256" key="7">
    <source>
        <dbReference type="SAM" id="MobiDB-lite"/>
    </source>
</evidence>
<dbReference type="EMBL" id="BAAAOS010000044">
    <property type="protein sequence ID" value="GAA1595523.1"/>
    <property type="molecule type" value="Genomic_DNA"/>
</dbReference>
<comment type="catalytic activity">
    <reaction evidence="6">
        <text>UDP-N-acetyl-alpha-D-glucosamine + ATP = UDP-N-acetyl-alpha-D-glucosamine 3'-phosphate + ADP + H(+)</text>
        <dbReference type="Rhea" id="RHEA:32671"/>
        <dbReference type="ChEBI" id="CHEBI:15378"/>
        <dbReference type="ChEBI" id="CHEBI:30616"/>
        <dbReference type="ChEBI" id="CHEBI:57705"/>
        <dbReference type="ChEBI" id="CHEBI:64353"/>
        <dbReference type="ChEBI" id="CHEBI:456216"/>
        <dbReference type="EC" id="2.7.1.176"/>
    </reaction>
</comment>
<feature type="region of interest" description="Disordered" evidence="7">
    <location>
        <begin position="288"/>
        <end position="356"/>
    </location>
</feature>
<evidence type="ECO:0000259" key="8">
    <source>
        <dbReference type="Pfam" id="PF06414"/>
    </source>
</evidence>
<accession>A0ABP4Q536</accession>
<dbReference type="Gene3D" id="3.40.50.300">
    <property type="entry name" value="P-loop containing nucleotide triphosphate hydrolases"/>
    <property type="match status" value="1"/>
</dbReference>
<keyword evidence="10" id="KW-1185">Reference proteome</keyword>
<sequence length="356" mass="38698">MTSADPALSPAEADAVVARRLAQITPPELPERAAGVRPVVVLIGGQPAAGKTTIQELVQAALDADRTASYDFDDDPPAHPRYDAIMRANGIRGNEIVDESLPPDLRRRCLDHLRTGDTRYDVVASAPMQSEDAARQWADGFRDAGYRVTVVYVATDDANSLLGVANRYQQARDDTGIGRWVKPAHHDHAYRGVPDAAHALESQGYVDDIYVVDRDGQVLFENHRNADGSLQYPPGAREAIVAERNRPPTPVERDRFLATALPLRQRDPALPPLEEPVDDAIRDAMRREAQRGGPQPSPREPSAEAGLDQRLLDLQRITGAGLAPARTITPPPTGSSRPDPARGSTGRSPETGPRDR</sequence>